<dbReference type="Pfam" id="PF01909">
    <property type="entry name" value="NTP_transf_2"/>
    <property type="match status" value="1"/>
</dbReference>
<dbReference type="Proteomes" id="UP001341135">
    <property type="component" value="Chromosome"/>
</dbReference>
<dbReference type="SUPFAM" id="SSF81301">
    <property type="entry name" value="Nucleotidyltransferase"/>
    <property type="match status" value="1"/>
</dbReference>
<evidence type="ECO:0000259" key="1">
    <source>
        <dbReference type="Pfam" id="PF01909"/>
    </source>
</evidence>
<accession>A0ABM8IVP2</accession>
<dbReference type="PANTHER" id="PTHR43449">
    <property type="entry name" value="NUCLEOTIDYLTRANSFERASE"/>
    <property type="match status" value="1"/>
</dbReference>
<dbReference type="RefSeq" id="WP_338252872.1">
    <property type="nucleotide sequence ID" value="NZ_AP028907.1"/>
</dbReference>
<dbReference type="GeneID" id="89289213"/>
<dbReference type="CDD" id="cd05403">
    <property type="entry name" value="NT_KNTase_like"/>
    <property type="match status" value="1"/>
</dbReference>
<dbReference type="InterPro" id="IPR002934">
    <property type="entry name" value="Polymerase_NTP_transf_dom"/>
</dbReference>
<evidence type="ECO:0000313" key="2">
    <source>
        <dbReference type="EMBL" id="BES81628.1"/>
    </source>
</evidence>
<protein>
    <submittedName>
        <fullName evidence="2">Nucleotidyltransferase domain-containing protein</fullName>
    </submittedName>
</protein>
<sequence>MEKVIQRRRMERLRVVEAAKHWAQALPGPLTAILVGSYARGDFNAWSDVDVILISPRFRGLRVPERLIAVDAPPGYEVVAWTPEEFEEMLSRRNPLAVEAVVHGVVLRDDLGLARAARQRNTIAG</sequence>
<reference evidence="2 3" key="1">
    <citation type="submission" date="2023-09" db="EMBL/GenBank/DDBJ databases">
        <title>Pyrofollis japonicus gen. nov. sp. nov., a novel member of the family Pyrodictiaceae isolated from the Iheya North hydrothermal field.</title>
        <authorList>
            <person name="Miyazaki U."/>
            <person name="Sanari M."/>
            <person name="Tame A."/>
            <person name="Kitajima M."/>
            <person name="Okamoto A."/>
            <person name="Sawayama S."/>
            <person name="Miyazaki J."/>
            <person name="Takai K."/>
            <person name="Nakagawa S."/>
        </authorList>
    </citation>
    <scope>NUCLEOTIDE SEQUENCE [LARGE SCALE GENOMIC DNA]</scope>
    <source>
        <strain evidence="2 3">AV2</strain>
    </source>
</reference>
<organism evidence="2 3">
    <name type="scientific">Pyrodictium abyssi</name>
    <dbReference type="NCBI Taxonomy" id="54256"/>
    <lineage>
        <taxon>Archaea</taxon>
        <taxon>Thermoproteota</taxon>
        <taxon>Thermoprotei</taxon>
        <taxon>Desulfurococcales</taxon>
        <taxon>Pyrodictiaceae</taxon>
        <taxon>Pyrodictium</taxon>
    </lineage>
</organism>
<dbReference type="EMBL" id="AP028907">
    <property type="protein sequence ID" value="BES81628.1"/>
    <property type="molecule type" value="Genomic_DNA"/>
</dbReference>
<gene>
    <name evidence="2" type="ORF">PABY_11950</name>
</gene>
<proteinExistence type="predicted"/>
<evidence type="ECO:0000313" key="3">
    <source>
        <dbReference type="Proteomes" id="UP001341135"/>
    </source>
</evidence>
<keyword evidence="3" id="KW-1185">Reference proteome</keyword>
<dbReference type="PANTHER" id="PTHR43449:SF1">
    <property type="entry name" value="POLYMERASE BETA NUCLEOTIDYLTRANSFERASE DOMAIN-CONTAINING PROTEIN"/>
    <property type="match status" value="1"/>
</dbReference>
<name>A0ABM8IVP2_9CREN</name>
<dbReference type="Gene3D" id="3.30.460.10">
    <property type="entry name" value="Beta Polymerase, domain 2"/>
    <property type="match status" value="1"/>
</dbReference>
<feature type="domain" description="Polymerase nucleotidyl transferase" evidence="1">
    <location>
        <begin position="26"/>
        <end position="88"/>
    </location>
</feature>
<dbReference type="InterPro" id="IPR043519">
    <property type="entry name" value="NT_sf"/>
</dbReference>